<dbReference type="GO" id="GO:0043953">
    <property type="term" value="P:protein transport by the Tat complex"/>
    <property type="evidence" value="ECO:0007669"/>
    <property type="project" value="UniProtKB-UniRule"/>
</dbReference>
<feature type="transmembrane region" description="Helical" evidence="5">
    <location>
        <begin position="148"/>
        <end position="169"/>
    </location>
</feature>
<dbReference type="RefSeq" id="WP_151865729.1">
    <property type="nucleotide sequence ID" value="NZ_WBZB01000022.1"/>
</dbReference>
<keyword evidence="5" id="KW-0811">Translocation</keyword>
<keyword evidence="3 5" id="KW-1133">Transmembrane helix</keyword>
<name>A0A833HPX7_9FIRM</name>
<dbReference type="NCBIfam" id="TIGR00945">
    <property type="entry name" value="tatC"/>
    <property type="match status" value="1"/>
</dbReference>
<comment type="subcellular location">
    <subcellularLocation>
        <location evidence="5">Cell membrane</location>
        <topology evidence="5">Multi-pass membrane protein</topology>
    </subcellularLocation>
    <subcellularLocation>
        <location evidence="1">Membrane</location>
        <topology evidence="1">Multi-pass membrane protein</topology>
    </subcellularLocation>
</comment>
<proteinExistence type="inferred from homology"/>
<protein>
    <recommendedName>
        <fullName evidence="5">Sec-independent protein translocase protein TatC</fullName>
    </recommendedName>
</protein>
<feature type="transmembrane region" description="Helical" evidence="5">
    <location>
        <begin position="189"/>
        <end position="206"/>
    </location>
</feature>
<dbReference type="GO" id="GO:0009977">
    <property type="term" value="F:proton motive force dependent protein transmembrane transporter activity"/>
    <property type="evidence" value="ECO:0007669"/>
    <property type="project" value="TreeGrafter"/>
</dbReference>
<dbReference type="AlphaFoldDB" id="A0A833HPX7"/>
<dbReference type="Proteomes" id="UP000465601">
    <property type="component" value="Unassembled WGS sequence"/>
</dbReference>
<evidence type="ECO:0000256" key="1">
    <source>
        <dbReference type="ARBA" id="ARBA00004141"/>
    </source>
</evidence>
<dbReference type="EMBL" id="WBZB01000022">
    <property type="protein sequence ID" value="KAB3530244.1"/>
    <property type="molecule type" value="Genomic_DNA"/>
</dbReference>
<comment type="function">
    <text evidence="5">Part of the twin-arginine translocation (Tat) system that transports large folded proteins containing a characteristic twin-arginine motif in their signal peptide across membranes.</text>
</comment>
<evidence type="ECO:0000313" key="6">
    <source>
        <dbReference type="EMBL" id="KAB3530244.1"/>
    </source>
</evidence>
<dbReference type="PANTHER" id="PTHR30371:SF0">
    <property type="entry name" value="SEC-INDEPENDENT PROTEIN TRANSLOCASE PROTEIN TATC, CHLOROPLASTIC-RELATED"/>
    <property type="match status" value="1"/>
</dbReference>
<sequence>MEDKKLSLVGHLEELRKRIIIIAIALIMGGVISYFYVDKIVDYIIMPAKELKFIYLSPPDLFLAYIKISLLTGLIITLPIVLYQIWRFVLPGLDLKQRLYLVLANILAMVFFLLGAAFAYFGIVPLTIEFFIKMSRDDIEPLFSFANYISFVGSMLLSFGLTFQLPILVMMLSQFNIVNPTFLRKSRKFIILIIFIVAAILTPPDIVSQILLATPMVLLFELSIIISSFIYKRKNK</sequence>
<evidence type="ECO:0000313" key="7">
    <source>
        <dbReference type="Proteomes" id="UP000465601"/>
    </source>
</evidence>
<keyword evidence="5" id="KW-1003">Cell membrane</keyword>
<dbReference type="GO" id="GO:0065002">
    <property type="term" value="P:intracellular protein transmembrane transport"/>
    <property type="evidence" value="ECO:0007669"/>
    <property type="project" value="TreeGrafter"/>
</dbReference>
<evidence type="ECO:0000256" key="5">
    <source>
        <dbReference type="HAMAP-Rule" id="MF_00902"/>
    </source>
</evidence>
<comment type="caution">
    <text evidence="6">The sequence shown here is derived from an EMBL/GenBank/DDBJ whole genome shotgun (WGS) entry which is preliminary data.</text>
</comment>
<keyword evidence="5" id="KW-0813">Transport</keyword>
<dbReference type="OrthoDB" id="9777044at2"/>
<dbReference type="HAMAP" id="MF_00902">
    <property type="entry name" value="TatC"/>
    <property type="match status" value="1"/>
</dbReference>
<keyword evidence="7" id="KW-1185">Reference proteome</keyword>
<comment type="similarity">
    <text evidence="5">Belongs to the TatC family.</text>
</comment>
<evidence type="ECO:0000256" key="3">
    <source>
        <dbReference type="ARBA" id="ARBA00022989"/>
    </source>
</evidence>
<gene>
    <name evidence="5 6" type="primary">tatC</name>
    <name evidence="6" type="ORF">F8153_07445</name>
</gene>
<dbReference type="GO" id="GO:0033281">
    <property type="term" value="C:TAT protein transport complex"/>
    <property type="evidence" value="ECO:0007669"/>
    <property type="project" value="UniProtKB-UniRule"/>
</dbReference>
<accession>A0A833HPX7</accession>
<evidence type="ECO:0000256" key="2">
    <source>
        <dbReference type="ARBA" id="ARBA00022692"/>
    </source>
</evidence>
<organism evidence="6 7">
    <name type="scientific">Alkaliphilus serpentinus</name>
    <dbReference type="NCBI Taxonomy" id="1482731"/>
    <lineage>
        <taxon>Bacteria</taxon>
        <taxon>Bacillati</taxon>
        <taxon>Bacillota</taxon>
        <taxon>Clostridia</taxon>
        <taxon>Peptostreptococcales</taxon>
        <taxon>Natronincolaceae</taxon>
        <taxon>Alkaliphilus</taxon>
    </lineage>
</organism>
<evidence type="ECO:0000256" key="4">
    <source>
        <dbReference type="ARBA" id="ARBA00023136"/>
    </source>
</evidence>
<feature type="transmembrane region" description="Helical" evidence="5">
    <location>
        <begin position="98"/>
        <end position="128"/>
    </location>
</feature>
<keyword evidence="4 5" id="KW-0472">Membrane</keyword>
<reference evidence="6 7" key="1">
    <citation type="submission" date="2019-10" db="EMBL/GenBank/DDBJ databases">
        <title>Alkaliphilus serpentinus sp. nov. and Alkaliphilus pronyensis sp. nov., two novel anaerobic alkaliphilic species isolated from the serpentinized-hosted hydrothermal field of the Prony Bay (New Caledonia).</title>
        <authorList>
            <person name="Postec A."/>
        </authorList>
    </citation>
    <scope>NUCLEOTIDE SEQUENCE [LARGE SCALE GENOMIC DNA]</scope>
    <source>
        <strain evidence="6 7">LacT</strain>
    </source>
</reference>
<feature type="transmembrane region" description="Helical" evidence="5">
    <location>
        <begin position="212"/>
        <end position="231"/>
    </location>
</feature>
<dbReference type="Pfam" id="PF00902">
    <property type="entry name" value="TatC"/>
    <property type="match status" value="1"/>
</dbReference>
<feature type="transmembrane region" description="Helical" evidence="5">
    <location>
        <begin position="20"/>
        <end position="37"/>
    </location>
</feature>
<feature type="transmembrane region" description="Helical" evidence="5">
    <location>
        <begin position="62"/>
        <end position="86"/>
    </location>
</feature>
<keyword evidence="5" id="KW-0653">Protein transport</keyword>
<dbReference type="InterPro" id="IPR002033">
    <property type="entry name" value="TatC"/>
</dbReference>
<keyword evidence="2 5" id="KW-0812">Transmembrane</keyword>
<dbReference type="PRINTS" id="PR01840">
    <property type="entry name" value="TATCFAMILY"/>
</dbReference>
<dbReference type="PANTHER" id="PTHR30371">
    <property type="entry name" value="SEC-INDEPENDENT PROTEIN TRANSLOCASE PROTEIN TATC"/>
    <property type="match status" value="1"/>
</dbReference>
<comment type="subunit">
    <text evidence="5">Forms a complex with TatA.</text>
</comment>